<evidence type="ECO:0000256" key="3">
    <source>
        <dbReference type="ARBA" id="ARBA00023235"/>
    </source>
</evidence>
<feature type="modified residue" description="N6-(pyridoxal phosphate)lysine" evidence="4">
    <location>
        <position position="34"/>
    </location>
</feature>
<feature type="active site" description="Proton acceptor; specific for D-alanine" evidence="4">
    <location>
        <position position="34"/>
    </location>
</feature>
<gene>
    <name evidence="6" type="primary">alr</name>
    <name evidence="6" type="ORF">ACFFLH_13860</name>
</gene>
<evidence type="ECO:0000256" key="2">
    <source>
        <dbReference type="ARBA" id="ARBA00022898"/>
    </source>
</evidence>
<dbReference type="EMBL" id="JBHLZN010000005">
    <property type="protein sequence ID" value="MFB9887501.1"/>
    <property type="molecule type" value="Genomic_DNA"/>
</dbReference>
<evidence type="ECO:0000313" key="6">
    <source>
        <dbReference type="EMBL" id="MFB9887501.1"/>
    </source>
</evidence>
<name>A0ABV5ZE22_9GAMM</name>
<organism evidence="6 7">
    <name type="scientific">Balneatrix alpica</name>
    <dbReference type="NCBI Taxonomy" id="75684"/>
    <lineage>
        <taxon>Bacteria</taxon>
        <taxon>Pseudomonadati</taxon>
        <taxon>Pseudomonadota</taxon>
        <taxon>Gammaproteobacteria</taxon>
        <taxon>Oceanospirillales</taxon>
        <taxon>Balneatrichaceae</taxon>
        <taxon>Balneatrix</taxon>
    </lineage>
</organism>
<feature type="active site" description="Proton acceptor; specific for L-alanine" evidence="4">
    <location>
        <position position="254"/>
    </location>
</feature>
<comment type="function">
    <text evidence="4">Catalyzes the interconversion of L-alanine and D-alanine. May also act on other amino acids.</text>
</comment>
<dbReference type="PRINTS" id="PR00992">
    <property type="entry name" value="ALARACEMASE"/>
</dbReference>
<comment type="catalytic activity">
    <reaction evidence="4">
        <text>L-alanine = D-alanine</text>
        <dbReference type="Rhea" id="RHEA:20249"/>
        <dbReference type="ChEBI" id="CHEBI:57416"/>
        <dbReference type="ChEBI" id="CHEBI:57972"/>
        <dbReference type="EC" id="5.1.1.1"/>
    </reaction>
</comment>
<accession>A0ABV5ZE22</accession>
<dbReference type="GO" id="GO:0008784">
    <property type="term" value="F:alanine racemase activity"/>
    <property type="evidence" value="ECO:0007669"/>
    <property type="project" value="UniProtKB-EC"/>
</dbReference>
<dbReference type="InterPro" id="IPR000821">
    <property type="entry name" value="Ala_racemase"/>
</dbReference>
<dbReference type="InterPro" id="IPR011079">
    <property type="entry name" value="Ala_racemase_C"/>
</dbReference>
<dbReference type="Gene3D" id="3.20.20.10">
    <property type="entry name" value="Alanine racemase"/>
    <property type="match status" value="1"/>
</dbReference>
<comment type="similarity">
    <text evidence="4">Belongs to the alanine racemase family.</text>
</comment>
<dbReference type="RefSeq" id="WP_027312670.1">
    <property type="nucleotide sequence ID" value="NZ_JBHLZN010000005.1"/>
</dbReference>
<feature type="domain" description="Alanine racemase C-terminal" evidence="5">
    <location>
        <begin position="233"/>
        <end position="357"/>
    </location>
</feature>
<dbReference type="InterPro" id="IPR029066">
    <property type="entry name" value="PLP-binding_barrel"/>
</dbReference>
<dbReference type="PROSITE" id="PS00395">
    <property type="entry name" value="ALANINE_RACEMASE"/>
    <property type="match status" value="1"/>
</dbReference>
<dbReference type="PANTHER" id="PTHR30511:SF0">
    <property type="entry name" value="ALANINE RACEMASE, CATABOLIC-RELATED"/>
    <property type="match status" value="1"/>
</dbReference>
<dbReference type="Proteomes" id="UP001589628">
    <property type="component" value="Unassembled WGS sequence"/>
</dbReference>
<comment type="caution">
    <text evidence="6">The sequence shown here is derived from an EMBL/GenBank/DDBJ whole genome shotgun (WGS) entry which is preliminary data.</text>
</comment>
<feature type="binding site" evidence="4">
    <location>
        <position position="302"/>
    </location>
    <ligand>
        <name>substrate</name>
    </ligand>
</feature>
<dbReference type="CDD" id="cd06827">
    <property type="entry name" value="PLPDE_III_AR_proteobact"/>
    <property type="match status" value="1"/>
</dbReference>
<evidence type="ECO:0000256" key="4">
    <source>
        <dbReference type="HAMAP-Rule" id="MF_01201"/>
    </source>
</evidence>
<dbReference type="SMART" id="SM01005">
    <property type="entry name" value="Ala_racemase_C"/>
    <property type="match status" value="1"/>
</dbReference>
<dbReference type="Pfam" id="PF01168">
    <property type="entry name" value="Ala_racemase_N"/>
    <property type="match status" value="1"/>
</dbReference>
<protein>
    <recommendedName>
        <fullName evidence="4">Alanine racemase</fullName>
        <ecNumber evidence="4">5.1.1.1</ecNumber>
    </recommendedName>
</protein>
<comment type="cofactor">
    <cofactor evidence="1 4">
        <name>pyridoxal 5'-phosphate</name>
        <dbReference type="ChEBI" id="CHEBI:597326"/>
    </cofactor>
</comment>
<dbReference type="Pfam" id="PF00842">
    <property type="entry name" value="Ala_racemase_C"/>
    <property type="match status" value="1"/>
</dbReference>
<evidence type="ECO:0000313" key="7">
    <source>
        <dbReference type="Proteomes" id="UP001589628"/>
    </source>
</evidence>
<reference evidence="6 7" key="1">
    <citation type="submission" date="2024-09" db="EMBL/GenBank/DDBJ databases">
        <authorList>
            <person name="Sun Q."/>
            <person name="Mori K."/>
        </authorList>
    </citation>
    <scope>NUCLEOTIDE SEQUENCE [LARGE SCALE GENOMIC DNA]</scope>
    <source>
        <strain evidence="6 7">ATCC 51285</strain>
    </source>
</reference>
<dbReference type="SUPFAM" id="SSF51419">
    <property type="entry name" value="PLP-binding barrel"/>
    <property type="match status" value="1"/>
</dbReference>
<dbReference type="InterPro" id="IPR001608">
    <property type="entry name" value="Ala_racemase_N"/>
</dbReference>
<keyword evidence="2 4" id="KW-0663">Pyridoxal phosphate</keyword>
<evidence type="ECO:0000256" key="1">
    <source>
        <dbReference type="ARBA" id="ARBA00001933"/>
    </source>
</evidence>
<feature type="binding site" evidence="4">
    <location>
        <position position="130"/>
    </location>
    <ligand>
        <name>substrate</name>
    </ligand>
</feature>
<dbReference type="Gene3D" id="2.40.37.10">
    <property type="entry name" value="Lyase, Ornithine Decarboxylase, Chain A, domain 1"/>
    <property type="match status" value="1"/>
</dbReference>
<dbReference type="NCBIfam" id="TIGR00492">
    <property type="entry name" value="alr"/>
    <property type="match status" value="1"/>
</dbReference>
<evidence type="ECO:0000259" key="5">
    <source>
        <dbReference type="SMART" id="SM01005"/>
    </source>
</evidence>
<proteinExistence type="inferred from homology"/>
<comment type="pathway">
    <text evidence="4">Amino-acid biosynthesis; D-alanine biosynthesis; D-alanine from L-alanine: step 1/1.</text>
</comment>
<dbReference type="InterPro" id="IPR009006">
    <property type="entry name" value="Ala_racemase/Decarboxylase_C"/>
</dbReference>
<dbReference type="EC" id="5.1.1.1" evidence="4"/>
<sequence length="358" mass="39420">MRALRAEVDLNAIRHNYRLAKAQSPQSKAVAVVKANAYGHGAVRVAQALAAEADAFGVACIEEALELRQAGISQPIWLLEGIFAADELALVEQHQLSMAVHCPEQLSWILAYDFSQPVDMWLKLDSGMHRLGFDPHSYRQAFQALQASGKARVLGKMTHFARADELDHDYTRKQIERFMQVCEGLPGPVSLANSPGTLGWPAAHGDWLRPGLMLYGISPFEVAHPRADQLKPAMRLVSELIAVRELGVGEPVGYGGRFVTDKPMRIGVVALGYGDGYPRQAKDGTPVLVNGCLTRLVGRVSMDMLTVDLTDLNEAKVGDEVVLWGEQLRTNQVAPYCDTIPYELVTKLTRRVPVHYSE</sequence>
<dbReference type="InterPro" id="IPR020622">
    <property type="entry name" value="Ala_racemase_pyridoxalP-BS"/>
</dbReference>
<dbReference type="SUPFAM" id="SSF50621">
    <property type="entry name" value="Alanine racemase C-terminal domain-like"/>
    <property type="match status" value="1"/>
</dbReference>
<dbReference type="PANTHER" id="PTHR30511">
    <property type="entry name" value="ALANINE RACEMASE"/>
    <property type="match status" value="1"/>
</dbReference>
<keyword evidence="3 4" id="KW-0413">Isomerase</keyword>
<dbReference type="HAMAP" id="MF_01201">
    <property type="entry name" value="Ala_racemase"/>
    <property type="match status" value="1"/>
</dbReference>
<keyword evidence="7" id="KW-1185">Reference proteome</keyword>